<dbReference type="EMBL" id="PKSM01000345">
    <property type="protein sequence ID" value="POV97111.1"/>
    <property type="molecule type" value="Genomic_DNA"/>
</dbReference>
<reference evidence="1 2" key="1">
    <citation type="submission" date="2017-12" db="EMBL/GenBank/DDBJ databases">
        <title>Gene loss provides genomic basis for host adaptation in cereal stripe rust fungi.</title>
        <authorList>
            <person name="Xia C."/>
        </authorList>
    </citation>
    <scope>NUCLEOTIDE SEQUENCE [LARGE SCALE GENOMIC DNA]</scope>
    <source>
        <strain evidence="1 2">93TX-2</strain>
    </source>
</reference>
<gene>
    <name evidence="1" type="ORF">PSHT_14772</name>
</gene>
<name>A0A2S4UIT7_9BASI</name>
<dbReference type="VEuPathDB" id="FungiDB:PSHT_14772"/>
<sequence>MLSRRTERSIVEGMVFQDKYPAAIPGVGRRETTPATSLSHRRAHHTRCALSITQSFGTRASTQLMDSVRDRVELYMLPLMPTQHAYCV</sequence>
<reference evidence="2" key="2">
    <citation type="journal article" date="2018" name="BMC Genomics">
        <title>Genomic insights into host adaptation between the wheat stripe rust pathogen (Puccinia striiformis f. sp. tritici) and the barley stripe rust pathogen (Puccinia striiformis f. sp. hordei).</title>
        <authorList>
            <person name="Xia C."/>
            <person name="Wang M."/>
            <person name="Yin C."/>
            <person name="Cornejo O.E."/>
            <person name="Hulbert S.H."/>
            <person name="Chen X."/>
        </authorList>
    </citation>
    <scope>NUCLEOTIDE SEQUENCE [LARGE SCALE GENOMIC DNA]</scope>
    <source>
        <strain evidence="2">93TX-2</strain>
    </source>
</reference>
<accession>A0A2S4UIT7</accession>
<evidence type="ECO:0000313" key="1">
    <source>
        <dbReference type="EMBL" id="POV97111.1"/>
    </source>
</evidence>
<keyword evidence="2" id="KW-1185">Reference proteome</keyword>
<protein>
    <submittedName>
        <fullName evidence="1">Uncharacterized protein</fullName>
    </submittedName>
</protein>
<organism evidence="1 2">
    <name type="scientific">Puccinia striiformis</name>
    <dbReference type="NCBI Taxonomy" id="27350"/>
    <lineage>
        <taxon>Eukaryota</taxon>
        <taxon>Fungi</taxon>
        <taxon>Dikarya</taxon>
        <taxon>Basidiomycota</taxon>
        <taxon>Pucciniomycotina</taxon>
        <taxon>Pucciniomycetes</taxon>
        <taxon>Pucciniales</taxon>
        <taxon>Pucciniaceae</taxon>
        <taxon>Puccinia</taxon>
    </lineage>
</organism>
<comment type="caution">
    <text evidence="1">The sequence shown here is derived from an EMBL/GenBank/DDBJ whole genome shotgun (WGS) entry which is preliminary data.</text>
</comment>
<reference evidence="2" key="3">
    <citation type="journal article" date="2018" name="Mol. Plant Microbe Interact.">
        <title>Genome sequence resources for the wheat stripe rust pathogen (Puccinia striiformis f. sp. tritici) and the barley stripe rust pathogen (Puccinia striiformis f. sp. hordei).</title>
        <authorList>
            <person name="Xia C."/>
            <person name="Wang M."/>
            <person name="Yin C."/>
            <person name="Cornejo O.E."/>
            <person name="Hulbert S.H."/>
            <person name="Chen X."/>
        </authorList>
    </citation>
    <scope>NUCLEOTIDE SEQUENCE [LARGE SCALE GENOMIC DNA]</scope>
    <source>
        <strain evidence="2">93TX-2</strain>
    </source>
</reference>
<evidence type="ECO:0000313" key="2">
    <source>
        <dbReference type="Proteomes" id="UP000238274"/>
    </source>
</evidence>
<dbReference type="Proteomes" id="UP000238274">
    <property type="component" value="Unassembled WGS sequence"/>
</dbReference>
<dbReference type="AlphaFoldDB" id="A0A2S4UIT7"/>
<proteinExistence type="predicted"/>